<dbReference type="CDD" id="cd02966">
    <property type="entry name" value="TlpA_like_family"/>
    <property type="match status" value="1"/>
</dbReference>
<evidence type="ECO:0000256" key="2">
    <source>
        <dbReference type="ARBA" id="ARBA00022748"/>
    </source>
</evidence>
<feature type="domain" description="Thioredoxin" evidence="5">
    <location>
        <begin position="56"/>
        <end position="194"/>
    </location>
</feature>
<dbReference type="PANTHER" id="PTHR42852">
    <property type="entry name" value="THIOL:DISULFIDE INTERCHANGE PROTEIN DSBE"/>
    <property type="match status" value="1"/>
</dbReference>
<evidence type="ECO:0000256" key="1">
    <source>
        <dbReference type="ARBA" id="ARBA00004196"/>
    </source>
</evidence>
<keyword evidence="2" id="KW-0201">Cytochrome c-type biogenesis</keyword>
<dbReference type="PROSITE" id="PS51257">
    <property type="entry name" value="PROKAR_LIPOPROTEIN"/>
    <property type="match status" value="1"/>
</dbReference>
<keyword evidence="3" id="KW-1015">Disulfide bond</keyword>
<protein>
    <submittedName>
        <fullName evidence="6">Unannotated protein</fullName>
    </submittedName>
</protein>
<reference evidence="6" key="1">
    <citation type="submission" date="2020-05" db="EMBL/GenBank/DDBJ databases">
        <authorList>
            <person name="Chiriac C."/>
            <person name="Salcher M."/>
            <person name="Ghai R."/>
            <person name="Kavagutti S V."/>
        </authorList>
    </citation>
    <scope>NUCLEOTIDE SEQUENCE</scope>
</reference>
<evidence type="ECO:0000256" key="3">
    <source>
        <dbReference type="ARBA" id="ARBA00023157"/>
    </source>
</evidence>
<comment type="subcellular location">
    <subcellularLocation>
        <location evidence="1">Cell envelope</location>
    </subcellularLocation>
</comment>
<accession>A0A6J7AMP9</accession>
<gene>
    <name evidence="6" type="ORF">UFOPK3204_01414</name>
</gene>
<dbReference type="Gene3D" id="3.40.30.10">
    <property type="entry name" value="Glutaredoxin"/>
    <property type="match status" value="1"/>
</dbReference>
<dbReference type="InterPro" id="IPR000866">
    <property type="entry name" value="AhpC/TSA"/>
</dbReference>
<evidence type="ECO:0000313" key="6">
    <source>
        <dbReference type="EMBL" id="CAB4834164.1"/>
    </source>
</evidence>
<dbReference type="PANTHER" id="PTHR42852:SF6">
    <property type="entry name" value="THIOL:DISULFIDE INTERCHANGE PROTEIN DSBE"/>
    <property type="match status" value="1"/>
</dbReference>
<dbReference type="Pfam" id="PF00578">
    <property type="entry name" value="AhpC-TSA"/>
    <property type="match status" value="1"/>
</dbReference>
<proteinExistence type="predicted"/>
<dbReference type="AlphaFoldDB" id="A0A6J7AMP9"/>
<dbReference type="GO" id="GO:0017004">
    <property type="term" value="P:cytochrome complex assembly"/>
    <property type="evidence" value="ECO:0007669"/>
    <property type="project" value="UniProtKB-KW"/>
</dbReference>
<evidence type="ECO:0000256" key="4">
    <source>
        <dbReference type="ARBA" id="ARBA00023284"/>
    </source>
</evidence>
<dbReference type="InterPro" id="IPR050553">
    <property type="entry name" value="Thioredoxin_ResA/DsbE_sf"/>
</dbReference>
<dbReference type="GO" id="GO:0016491">
    <property type="term" value="F:oxidoreductase activity"/>
    <property type="evidence" value="ECO:0007669"/>
    <property type="project" value="InterPro"/>
</dbReference>
<dbReference type="InterPro" id="IPR036249">
    <property type="entry name" value="Thioredoxin-like_sf"/>
</dbReference>
<organism evidence="6">
    <name type="scientific">freshwater metagenome</name>
    <dbReference type="NCBI Taxonomy" id="449393"/>
    <lineage>
        <taxon>unclassified sequences</taxon>
        <taxon>metagenomes</taxon>
        <taxon>ecological metagenomes</taxon>
    </lineage>
</organism>
<dbReference type="GO" id="GO:0030313">
    <property type="term" value="C:cell envelope"/>
    <property type="evidence" value="ECO:0007669"/>
    <property type="project" value="UniProtKB-SubCell"/>
</dbReference>
<dbReference type="GO" id="GO:0016209">
    <property type="term" value="F:antioxidant activity"/>
    <property type="evidence" value="ECO:0007669"/>
    <property type="project" value="InterPro"/>
</dbReference>
<sequence>MLRTEKWNMTRAIRKCTRASAIATVVLLVIMLTACGREISGQQARDNEMGLLMLADADRQPVPAITGEGLDGGPIGIADFGGKVVVLNAFASWCTPCQQELPVLAAAEKQYPNVQFLGLDVQDNDEAALGFLAAEGATYPVIKDPAGDLLAKFTINPAKGLPVTFFIDEQGRVAGRILGKVTTENLAAAIKSLT</sequence>
<name>A0A6J7AMP9_9ZZZZ</name>
<evidence type="ECO:0000259" key="5">
    <source>
        <dbReference type="PROSITE" id="PS51352"/>
    </source>
</evidence>
<dbReference type="EMBL" id="CAFABK010000081">
    <property type="protein sequence ID" value="CAB4834164.1"/>
    <property type="molecule type" value="Genomic_DNA"/>
</dbReference>
<dbReference type="SUPFAM" id="SSF52833">
    <property type="entry name" value="Thioredoxin-like"/>
    <property type="match status" value="1"/>
</dbReference>
<dbReference type="InterPro" id="IPR013766">
    <property type="entry name" value="Thioredoxin_domain"/>
</dbReference>
<keyword evidence="4" id="KW-0676">Redox-active center</keyword>
<dbReference type="PROSITE" id="PS51352">
    <property type="entry name" value="THIOREDOXIN_2"/>
    <property type="match status" value="1"/>
</dbReference>